<dbReference type="InParanoid" id="K1X4Y2"/>
<sequence length="162" mass="18989">MSRPTDYHLEAESVSTLESTLVDRIKLRKSRITKPQRHDICKSAIQKDGRLARYHIRSDLRYHVAFTKLIFLALAFGNWKKTLVKLVGFEREAARAERGLEEVDRGRIANRKYFYVVDLDIVDLPLLESTGTSIQLSHYKSRRAIFLHVESHLLVFYNPKRY</sequence>
<gene>
    <name evidence="1" type="ORF">MBM_02178</name>
</gene>
<accession>K1X4Y2</accession>
<organism evidence="1 2">
    <name type="scientific">Marssonina brunnea f. sp. multigermtubi (strain MB_m1)</name>
    <name type="common">Marssonina leaf spot fungus</name>
    <dbReference type="NCBI Taxonomy" id="1072389"/>
    <lineage>
        <taxon>Eukaryota</taxon>
        <taxon>Fungi</taxon>
        <taxon>Dikarya</taxon>
        <taxon>Ascomycota</taxon>
        <taxon>Pezizomycotina</taxon>
        <taxon>Leotiomycetes</taxon>
        <taxon>Helotiales</taxon>
        <taxon>Drepanopezizaceae</taxon>
        <taxon>Drepanopeziza</taxon>
    </lineage>
</organism>
<proteinExistence type="predicted"/>
<dbReference type="Proteomes" id="UP000006753">
    <property type="component" value="Unassembled WGS sequence"/>
</dbReference>
<dbReference type="KEGG" id="mbe:MBM_02178"/>
<name>K1X4Y2_MARBU</name>
<protein>
    <submittedName>
        <fullName evidence="1">Uncharacterized protein</fullName>
    </submittedName>
</protein>
<keyword evidence="2" id="KW-1185">Reference proteome</keyword>
<dbReference type="AlphaFoldDB" id="K1X4Y2"/>
<evidence type="ECO:0000313" key="1">
    <source>
        <dbReference type="EMBL" id="EKD20226.1"/>
    </source>
</evidence>
<reference evidence="1 2" key="1">
    <citation type="journal article" date="2012" name="BMC Genomics">
        <title>Sequencing the genome of Marssonina brunnea reveals fungus-poplar co-evolution.</title>
        <authorList>
            <person name="Zhu S."/>
            <person name="Cao Y.-Z."/>
            <person name="Jiang C."/>
            <person name="Tan B.-Y."/>
            <person name="Wang Z."/>
            <person name="Feng S."/>
            <person name="Zhang L."/>
            <person name="Su X.-H."/>
            <person name="Brejova B."/>
            <person name="Vinar T."/>
            <person name="Xu M."/>
            <person name="Wang M.-X."/>
            <person name="Zhang S.-G."/>
            <person name="Huang M.-R."/>
            <person name="Wu R."/>
            <person name="Zhou Y."/>
        </authorList>
    </citation>
    <scope>NUCLEOTIDE SEQUENCE [LARGE SCALE GENOMIC DNA]</scope>
    <source>
        <strain evidence="1 2">MB_m1</strain>
    </source>
</reference>
<evidence type="ECO:0000313" key="2">
    <source>
        <dbReference type="Proteomes" id="UP000006753"/>
    </source>
</evidence>
<dbReference type="EMBL" id="JH921430">
    <property type="protein sequence ID" value="EKD20226.1"/>
    <property type="molecule type" value="Genomic_DNA"/>
</dbReference>
<dbReference type="HOGENOM" id="CLU_1635754_0_0_1"/>